<reference evidence="2 3" key="1">
    <citation type="journal article" date="2024" name="J Genomics">
        <title>Draft genome sequencing and assembly of Favolaschia claudopus CIRM-BRFM 2984 isolated from oak limbs.</title>
        <authorList>
            <person name="Navarro D."/>
            <person name="Drula E."/>
            <person name="Chaduli D."/>
            <person name="Cazenave R."/>
            <person name="Ahrendt S."/>
            <person name="Wang J."/>
            <person name="Lipzen A."/>
            <person name="Daum C."/>
            <person name="Barry K."/>
            <person name="Grigoriev I.V."/>
            <person name="Favel A."/>
            <person name="Rosso M.N."/>
            <person name="Martin F."/>
        </authorList>
    </citation>
    <scope>NUCLEOTIDE SEQUENCE [LARGE SCALE GENOMIC DNA]</scope>
    <source>
        <strain evidence="2 3">CIRM-BRFM 2984</strain>
    </source>
</reference>
<feature type="region of interest" description="Disordered" evidence="1">
    <location>
        <begin position="1099"/>
        <end position="1123"/>
    </location>
</feature>
<accession>A0AAW0B2K3</accession>
<feature type="region of interest" description="Disordered" evidence="1">
    <location>
        <begin position="1"/>
        <end position="24"/>
    </location>
</feature>
<feature type="region of interest" description="Disordered" evidence="1">
    <location>
        <begin position="835"/>
        <end position="854"/>
    </location>
</feature>
<gene>
    <name evidence="2" type="ORF">R3P38DRAFT_3272981</name>
</gene>
<proteinExistence type="predicted"/>
<evidence type="ECO:0000313" key="2">
    <source>
        <dbReference type="EMBL" id="KAK7019479.1"/>
    </source>
</evidence>
<dbReference type="Proteomes" id="UP001362999">
    <property type="component" value="Unassembled WGS sequence"/>
</dbReference>
<feature type="compositionally biased region" description="Basic and acidic residues" evidence="1">
    <location>
        <begin position="1099"/>
        <end position="1117"/>
    </location>
</feature>
<dbReference type="EMBL" id="JAWWNJ010000043">
    <property type="protein sequence ID" value="KAK7019479.1"/>
    <property type="molecule type" value="Genomic_DNA"/>
</dbReference>
<sequence length="1177" mass="130153">MSFKRTGSNVSTSGPAPRNKNARVSSRVISDAALFDARGEEFEDDEFMADFTGGNVSAIQVDAPSGSTTIPSTLTTKSALKKARTGAKEIIVFDSGGRDADADEFVGEDDAEVDLMPEAAAAQLEFGKEKAVDALAGTWFRQFEHMSSWAYACRQDLQGSSSPATQLRSVHTIGAMYQRILPVAEDHPMCTQLTPRSTQFFLDVATGNFSTAVQNGIASGCLHLSGSDEKRDLPGQFLYVRVPSPISSSPDSTPIACTWRYIRAYPADLAWGVGVLLALGETVDVIIRGLQNLTMDLQLDNRVSIPLSTLIHELAASYPKIAGYPLYFGITEDQTPSDRLKQDLAKKGSRYTNWANSNKGYIHWAPYHIPDCASLLSSGLRIDNNASGDEVWCITIPGPFTLNHAVGGFFPQFVPSAPVSAILSNLRPSLRSIFGTNVDEESTALVTAFLVDQRKYLRDHIVSDTISRESFSSVVRNGPAVFRRCKGGIPGLRILEIITLEGLVGRRGDEVVGGLWDVNTGPALKVFRHILAMIEPLIPADGDLASDVIARYIGPTLDLWPLTPKPHSFWHHCLWLSRTMIATGVIVTSSWSEVVNTAIGGGYLGLVWRSIPDELRAEVLAGNTPSKLETFLPPLSARFWTPRPPTIHDYIRRLGCLFIVQHGPSPFHIHLNIPCLHAGGIKHDAAQAYLMFTIIMHSESVYRVALAEVKLMEEEGLAHLRSKQLTQVPRAPKSSDYRIPGVTHTLGRPFSEERLSQFQTLAADHKTRQRGGNNADPFHLVPFQFRDDPYGEAMRVWFGGRDEDIRISNSTRTTGKTQHAYDNALASRKALNENKPALSLGGTNGTATARKNREAAEDPQTLLIQCLEELAEWSTYTRGLNKLTGSRWSDGWLWGHCPNALCGALIISRDRNTKHACNPGDPASVIQDKDYKSLQILNNLHDVLRIQELAALVEGCIDHLHLIRLCAFDILQRPENNKIVRKELPEIDLEATKSIYVWKTNSKRDDAWWELTLAVDACLELVSTCPPHLWPTQAANRGLAWSHEGNIAAWMPVKNRHFIRCFEGYNGVLQPQPRTGGRPPVFIHVCDHTRAAAVARGLTEDDAWKESKGEGGPHDCSADPAKPMQKHKICTRVDLPPDYLRSRWYYQRVFRKLKWVTGKVGAEASSSNSKKAKGKRK</sequence>
<name>A0AAW0B2K3_9AGAR</name>
<keyword evidence="3" id="KW-1185">Reference proteome</keyword>
<protein>
    <submittedName>
        <fullName evidence="2">Uncharacterized protein</fullName>
    </submittedName>
</protein>
<organism evidence="2 3">
    <name type="scientific">Favolaschia claudopus</name>
    <dbReference type="NCBI Taxonomy" id="2862362"/>
    <lineage>
        <taxon>Eukaryota</taxon>
        <taxon>Fungi</taxon>
        <taxon>Dikarya</taxon>
        <taxon>Basidiomycota</taxon>
        <taxon>Agaricomycotina</taxon>
        <taxon>Agaricomycetes</taxon>
        <taxon>Agaricomycetidae</taxon>
        <taxon>Agaricales</taxon>
        <taxon>Marasmiineae</taxon>
        <taxon>Mycenaceae</taxon>
        <taxon>Favolaschia</taxon>
    </lineage>
</organism>
<feature type="compositionally biased region" description="Polar residues" evidence="1">
    <location>
        <begin position="1"/>
        <end position="14"/>
    </location>
</feature>
<dbReference type="AlphaFoldDB" id="A0AAW0B2K3"/>
<evidence type="ECO:0000313" key="3">
    <source>
        <dbReference type="Proteomes" id="UP001362999"/>
    </source>
</evidence>
<feature type="region of interest" description="Disordered" evidence="1">
    <location>
        <begin position="1158"/>
        <end position="1177"/>
    </location>
</feature>
<evidence type="ECO:0000256" key="1">
    <source>
        <dbReference type="SAM" id="MobiDB-lite"/>
    </source>
</evidence>
<comment type="caution">
    <text evidence="2">The sequence shown here is derived from an EMBL/GenBank/DDBJ whole genome shotgun (WGS) entry which is preliminary data.</text>
</comment>